<dbReference type="Proteomes" id="UP000053748">
    <property type="component" value="Unassembled WGS sequence"/>
</dbReference>
<gene>
    <name evidence="3" type="ORF">AL544_019020</name>
</gene>
<evidence type="ECO:0000313" key="4">
    <source>
        <dbReference type="Proteomes" id="UP000053748"/>
    </source>
</evidence>
<proteinExistence type="predicted"/>
<dbReference type="EMBL" id="LOSJ02000002">
    <property type="protein sequence ID" value="PNM57987.1"/>
    <property type="molecule type" value="Genomic_DNA"/>
</dbReference>
<dbReference type="AlphaFoldDB" id="A0A2J9V2I9"/>
<dbReference type="STRING" id="674.VM_09240"/>
<feature type="signal peptide" evidence="1">
    <location>
        <begin position="1"/>
        <end position="19"/>
    </location>
</feature>
<organism evidence="3 4">
    <name type="scientific">Vibrio mimicus</name>
    <dbReference type="NCBI Taxonomy" id="674"/>
    <lineage>
        <taxon>Bacteria</taxon>
        <taxon>Pseudomonadati</taxon>
        <taxon>Pseudomonadota</taxon>
        <taxon>Gammaproteobacteria</taxon>
        <taxon>Vibrionales</taxon>
        <taxon>Vibrionaceae</taxon>
        <taxon>Vibrio</taxon>
    </lineage>
</organism>
<dbReference type="Pfam" id="PF16036">
    <property type="entry name" value="Chalcone_3"/>
    <property type="match status" value="1"/>
</dbReference>
<comment type="caution">
    <text evidence="3">The sequence shown here is derived from an EMBL/GenBank/DDBJ whole genome shotgun (WGS) entry which is preliminary data.</text>
</comment>
<evidence type="ECO:0000259" key="2">
    <source>
        <dbReference type="Pfam" id="PF16036"/>
    </source>
</evidence>
<dbReference type="OrthoDB" id="8527419at2"/>
<evidence type="ECO:0000256" key="1">
    <source>
        <dbReference type="SAM" id="SignalP"/>
    </source>
</evidence>
<feature type="domain" description="Chalcone isomerase" evidence="2">
    <location>
        <begin position="47"/>
        <end position="171"/>
    </location>
</feature>
<protein>
    <recommendedName>
        <fullName evidence="2">Chalcone isomerase domain-containing protein</fullName>
    </recommendedName>
</protein>
<accession>A0A2J9V2I9</accession>
<name>A0A2J9V2I9_VIBMI</name>
<keyword evidence="4" id="KW-1185">Reference proteome</keyword>
<dbReference type="InterPro" id="IPR016087">
    <property type="entry name" value="Chalcone_isomerase"/>
</dbReference>
<feature type="chain" id="PRO_5014367927" description="Chalcone isomerase domain-containing protein" evidence="1">
    <location>
        <begin position="20"/>
        <end position="188"/>
    </location>
</feature>
<reference evidence="3" key="1">
    <citation type="submission" date="2017-12" db="EMBL/GenBank/DDBJ databases">
        <title>FDA dAtabase for Regulatory Grade micrObial Sequences (FDA-ARGOS): Supporting development and validation of Infectious Disease Dx tests.</title>
        <authorList>
            <person name="Hoffmann M."/>
            <person name="Allard M."/>
            <person name="Evans P."/>
            <person name="Brown E."/>
            <person name="Tallon L.J."/>
            <person name="Sadzewicz L."/>
            <person name="Sengamalay N."/>
            <person name="Ott S."/>
            <person name="Godinez A."/>
            <person name="Nagaraj S."/>
            <person name="Vavikolanu K."/>
            <person name="Aluvathingal J."/>
            <person name="Nadendla S."/>
            <person name="Hobson J."/>
            <person name="Sichtig H."/>
        </authorList>
    </citation>
    <scope>NUCLEOTIDE SEQUENCE [LARGE SCALE GENOMIC DNA]</scope>
    <source>
        <strain evidence="3">FDAARGOS_113</strain>
    </source>
</reference>
<sequence length="188" mass="21594">MKKALITLFVLLMSGLGYAAVANAAQAEHKPTSTWTEWPVVGQATLSWLWLDIYSSQLRAPDGQYHESQDISPHPMALEIRYLRDIKRQQLIDATKDQWHKLGFKEPQTQPWLAQLQQMLPDVAMGDRLVYVSDGQSGEFFFAHDHELQYSIGTIDDEAFNDAFLSIWLSPQTEYLAQRNQLIGMNRR</sequence>
<keyword evidence="1" id="KW-0732">Signal</keyword>
<evidence type="ECO:0000313" key="3">
    <source>
        <dbReference type="EMBL" id="PNM57987.1"/>
    </source>
</evidence>